<dbReference type="STRING" id="1058.SAMN05421783_101203"/>
<dbReference type="InterPro" id="IPR006342">
    <property type="entry name" value="FkbM_mtfrase"/>
</dbReference>
<keyword evidence="2" id="KW-0808">Transferase</keyword>
<accession>A0A1H2QC00</accession>
<dbReference type="GO" id="GO:0008168">
    <property type="term" value="F:methyltransferase activity"/>
    <property type="evidence" value="ECO:0007669"/>
    <property type="project" value="UniProtKB-KW"/>
</dbReference>
<dbReference type="AlphaFoldDB" id="A0A1H2QC00"/>
<name>A0A1H2QC00_THIRO</name>
<evidence type="ECO:0000313" key="2">
    <source>
        <dbReference type="EMBL" id="SDW04460.1"/>
    </source>
</evidence>
<keyword evidence="3" id="KW-1185">Reference proteome</keyword>
<dbReference type="InterPro" id="IPR052514">
    <property type="entry name" value="SAM-dependent_MTase"/>
</dbReference>
<organism evidence="2 3">
    <name type="scientific">Thiocapsa roseopersicina</name>
    <dbReference type="NCBI Taxonomy" id="1058"/>
    <lineage>
        <taxon>Bacteria</taxon>
        <taxon>Pseudomonadati</taxon>
        <taxon>Pseudomonadota</taxon>
        <taxon>Gammaproteobacteria</taxon>
        <taxon>Chromatiales</taxon>
        <taxon>Chromatiaceae</taxon>
        <taxon>Thiocapsa</taxon>
    </lineage>
</organism>
<dbReference type="EMBL" id="FNNZ01000001">
    <property type="protein sequence ID" value="SDW04460.1"/>
    <property type="molecule type" value="Genomic_DNA"/>
</dbReference>
<proteinExistence type="predicted"/>
<sequence>MDCPSRLDWYDTPELNQLPLAVRLWVWWCAVGPKRGSGGTLGGNRLFSLLHRYLRVIPANRDNLHPVKMSRWDRDLVVDLCDFESYQHTLPLASRGNDEMALQDSVLGPESVFIDVGANQGLFSVHAATLIGRGGRILSIEPNARLASALRRTKLLNDFDQMEVVESAVGDTSGVQDFFIPGLASGVGSIFASHAAQASVSKRTRVTIDTLDNLVKAAGLSSVDLIKIDVEGAELLVFQGAAETIRNHRPLLWFEINPQALRTAGLSPADLLEAIKTLGYSSVYELGSVVRGERRPIDDFTKLNNAVAMHEDRLIDFGANKRRT</sequence>
<dbReference type="Proteomes" id="UP000198816">
    <property type="component" value="Unassembled WGS sequence"/>
</dbReference>
<reference evidence="3" key="1">
    <citation type="submission" date="2016-10" db="EMBL/GenBank/DDBJ databases">
        <authorList>
            <person name="Varghese N."/>
            <person name="Submissions S."/>
        </authorList>
    </citation>
    <scope>NUCLEOTIDE SEQUENCE [LARGE SCALE GENOMIC DNA]</scope>
    <source>
        <strain evidence="3">DSM 217</strain>
    </source>
</reference>
<dbReference type="Gene3D" id="3.40.50.150">
    <property type="entry name" value="Vaccinia Virus protein VP39"/>
    <property type="match status" value="1"/>
</dbReference>
<dbReference type="PANTHER" id="PTHR34203">
    <property type="entry name" value="METHYLTRANSFERASE, FKBM FAMILY PROTEIN"/>
    <property type="match status" value="1"/>
</dbReference>
<dbReference type="GO" id="GO:0032259">
    <property type="term" value="P:methylation"/>
    <property type="evidence" value="ECO:0007669"/>
    <property type="project" value="UniProtKB-KW"/>
</dbReference>
<dbReference type="PANTHER" id="PTHR34203:SF15">
    <property type="entry name" value="SLL1173 PROTEIN"/>
    <property type="match status" value="1"/>
</dbReference>
<evidence type="ECO:0000259" key="1">
    <source>
        <dbReference type="Pfam" id="PF05050"/>
    </source>
</evidence>
<dbReference type="SUPFAM" id="SSF53335">
    <property type="entry name" value="S-adenosyl-L-methionine-dependent methyltransferases"/>
    <property type="match status" value="1"/>
</dbReference>
<dbReference type="InterPro" id="IPR029063">
    <property type="entry name" value="SAM-dependent_MTases_sf"/>
</dbReference>
<dbReference type="Pfam" id="PF05050">
    <property type="entry name" value="Methyltransf_21"/>
    <property type="match status" value="1"/>
</dbReference>
<protein>
    <submittedName>
        <fullName evidence="2">Methyltransferase, FkbM family</fullName>
    </submittedName>
</protein>
<feature type="domain" description="Methyltransferase FkbM" evidence="1">
    <location>
        <begin position="115"/>
        <end position="280"/>
    </location>
</feature>
<gene>
    <name evidence="2" type="ORF">SAMN05421783_101203</name>
</gene>
<evidence type="ECO:0000313" key="3">
    <source>
        <dbReference type="Proteomes" id="UP000198816"/>
    </source>
</evidence>
<dbReference type="NCBIfam" id="TIGR01444">
    <property type="entry name" value="fkbM_fam"/>
    <property type="match status" value="1"/>
</dbReference>
<keyword evidence="2" id="KW-0489">Methyltransferase</keyword>